<keyword evidence="1" id="KW-0812">Transmembrane</keyword>
<evidence type="ECO:0000256" key="1">
    <source>
        <dbReference type="SAM" id="Phobius"/>
    </source>
</evidence>
<keyword evidence="1" id="KW-1133">Transmembrane helix</keyword>
<feature type="transmembrane region" description="Helical" evidence="1">
    <location>
        <begin position="50"/>
        <end position="71"/>
    </location>
</feature>
<sequence length="104" mass="11777">MEIAIIYIWTMLLTGVIGLGTKPKGGIFISKYMKWILLIPVRKGTVIPRYIIIIRALMQLATIICIIYLAIKSTTVEYRDIQKMYGMFMGGVCPLLTVVCSKIF</sequence>
<dbReference type="Proteomes" id="UP000295773">
    <property type="component" value="Unassembled WGS sequence"/>
</dbReference>
<evidence type="ECO:0000313" key="2">
    <source>
        <dbReference type="EMBL" id="TCU53574.1"/>
    </source>
</evidence>
<accession>A0A4R3SY84</accession>
<evidence type="ECO:0000313" key="3">
    <source>
        <dbReference type="Proteomes" id="UP000295773"/>
    </source>
</evidence>
<proteinExistence type="predicted"/>
<organism evidence="2 3">
    <name type="scientific">Longicatena caecimuris</name>
    <dbReference type="NCBI Taxonomy" id="1796635"/>
    <lineage>
        <taxon>Bacteria</taxon>
        <taxon>Bacillati</taxon>
        <taxon>Bacillota</taxon>
        <taxon>Erysipelotrichia</taxon>
        <taxon>Erysipelotrichales</taxon>
        <taxon>Erysipelotrichaceae</taxon>
        <taxon>Longicatena</taxon>
    </lineage>
</organism>
<comment type="caution">
    <text evidence="2">The sequence shown here is derived from an EMBL/GenBank/DDBJ whole genome shotgun (WGS) entry which is preliminary data.</text>
</comment>
<protein>
    <submittedName>
        <fullName evidence="2">Uncharacterized protein</fullName>
    </submittedName>
</protein>
<gene>
    <name evidence="2" type="ORF">EDD61_1289</name>
</gene>
<keyword evidence="3" id="KW-1185">Reference proteome</keyword>
<feature type="transmembrane region" description="Helical" evidence="1">
    <location>
        <begin position="6"/>
        <end position="29"/>
    </location>
</feature>
<feature type="transmembrane region" description="Helical" evidence="1">
    <location>
        <begin position="83"/>
        <end position="101"/>
    </location>
</feature>
<dbReference type="AlphaFoldDB" id="A0A4R3SY84"/>
<dbReference type="EMBL" id="SMBP01000028">
    <property type="protein sequence ID" value="TCU53574.1"/>
    <property type="molecule type" value="Genomic_DNA"/>
</dbReference>
<reference evidence="2 3" key="1">
    <citation type="submission" date="2019-03" db="EMBL/GenBank/DDBJ databases">
        <title>Genomic Encyclopedia of Type Strains, Phase IV (KMG-IV): sequencing the most valuable type-strain genomes for metagenomic binning, comparative biology and taxonomic classification.</title>
        <authorList>
            <person name="Goeker M."/>
        </authorList>
    </citation>
    <scope>NUCLEOTIDE SEQUENCE [LARGE SCALE GENOMIC DNA]</scope>
    <source>
        <strain evidence="2 3">DSM 29481</strain>
    </source>
</reference>
<keyword evidence="1" id="KW-0472">Membrane</keyword>
<name>A0A4R3SY84_9FIRM</name>